<dbReference type="InterPro" id="IPR051081">
    <property type="entry name" value="HTH_MetalResp_TranReg"/>
</dbReference>
<protein>
    <submittedName>
        <fullName evidence="6">DNA-binding transcriptional ArsR family regulator</fullName>
    </submittedName>
</protein>
<dbReference type="Gene3D" id="1.10.10.10">
    <property type="entry name" value="Winged helix-like DNA-binding domain superfamily/Winged helix DNA-binding domain"/>
    <property type="match status" value="1"/>
</dbReference>
<dbReference type="CDD" id="cd00090">
    <property type="entry name" value="HTH_ARSR"/>
    <property type="match status" value="1"/>
</dbReference>
<dbReference type="InterPro" id="IPR011991">
    <property type="entry name" value="ArsR-like_HTH"/>
</dbReference>
<keyword evidence="1" id="KW-0805">Transcription regulation</keyword>
<evidence type="ECO:0000313" key="6">
    <source>
        <dbReference type="EMBL" id="MDQ0464709.1"/>
    </source>
</evidence>
<dbReference type="PANTHER" id="PTHR33154:SF33">
    <property type="entry name" value="TRANSCRIPTIONAL REPRESSOR SDPR"/>
    <property type="match status" value="1"/>
</dbReference>
<organism evidence="6 7">
    <name type="scientific">Caulobacter ginsengisoli</name>
    <dbReference type="NCBI Taxonomy" id="400775"/>
    <lineage>
        <taxon>Bacteria</taxon>
        <taxon>Pseudomonadati</taxon>
        <taxon>Pseudomonadota</taxon>
        <taxon>Alphaproteobacteria</taxon>
        <taxon>Caulobacterales</taxon>
        <taxon>Caulobacteraceae</taxon>
        <taxon>Caulobacter</taxon>
    </lineage>
</organism>
<dbReference type="PRINTS" id="PR00778">
    <property type="entry name" value="HTHARSR"/>
</dbReference>
<proteinExistence type="predicted"/>
<keyword evidence="7" id="KW-1185">Reference proteome</keyword>
<dbReference type="InterPro" id="IPR036388">
    <property type="entry name" value="WH-like_DNA-bd_sf"/>
</dbReference>
<evidence type="ECO:0000256" key="2">
    <source>
        <dbReference type="ARBA" id="ARBA00023125"/>
    </source>
</evidence>
<dbReference type="RefSeq" id="WP_307349563.1">
    <property type="nucleotide sequence ID" value="NZ_JAUSVS010000004.1"/>
</dbReference>
<dbReference type="InterPro" id="IPR036390">
    <property type="entry name" value="WH_DNA-bd_sf"/>
</dbReference>
<feature type="region of interest" description="Disordered" evidence="4">
    <location>
        <begin position="100"/>
        <end position="127"/>
    </location>
</feature>
<dbReference type="Proteomes" id="UP001228905">
    <property type="component" value="Unassembled WGS sequence"/>
</dbReference>
<reference evidence="6 7" key="1">
    <citation type="submission" date="2023-07" db="EMBL/GenBank/DDBJ databases">
        <title>Genomic Encyclopedia of Type Strains, Phase IV (KMG-IV): sequencing the most valuable type-strain genomes for metagenomic binning, comparative biology and taxonomic classification.</title>
        <authorList>
            <person name="Goeker M."/>
        </authorList>
    </citation>
    <scope>NUCLEOTIDE SEQUENCE [LARGE SCALE GENOMIC DNA]</scope>
    <source>
        <strain evidence="6 7">DSM 18695</strain>
    </source>
</reference>
<comment type="caution">
    <text evidence="6">The sequence shown here is derived from an EMBL/GenBank/DDBJ whole genome shotgun (WGS) entry which is preliminary data.</text>
</comment>
<dbReference type="SUPFAM" id="SSF46785">
    <property type="entry name" value="Winged helix' DNA-binding domain"/>
    <property type="match status" value="1"/>
</dbReference>
<keyword evidence="2 6" id="KW-0238">DNA-binding</keyword>
<evidence type="ECO:0000313" key="7">
    <source>
        <dbReference type="Proteomes" id="UP001228905"/>
    </source>
</evidence>
<feature type="compositionally biased region" description="Basic and acidic residues" evidence="4">
    <location>
        <begin position="100"/>
        <end position="114"/>
    </location>
</feature>
<evidence type="ECO:0000256" key="4">
    <source>
        <dbReference type="SAM" id="MobiDB-lite"/>
    </source>
</evidence>
<evidence type="ECO:0000259" key="5">
    <source>
        <dbReference type="PROSITE" id="PS50987"/>
    </source>
</evidence>
<name>A0ABU0IRS3_9CAUL</name>
<evidence type="ECO:0000256" key="3">
    <source>
        <dbReference type="ARBA" id="ARBA00023163"/>
    </source>
</evidence>
<dbReference type="Pfam" id="PF12840">
    <property type="entry name" value="HTH_20"/>
    <property type="match status" value="1"/>
</dbReference>
<dbReference type="InterPro" id="IPR001845">
    <property type="entry name" value="HTH_ArsR_DNA-bd_dom"/>
</dbReference>
<dbReference type="SMART" id="SM00418">
    <property type="entry name" value="HTH_ARSR"/>
    <property type="match status" value="1"/>
</dbReference>
<dbReference type="EMBL" id="JAUSVS010000004">
    <property type="protein sequence ID" value="MDQ0464709.1"/>
    <property type="molecule type" value="Genomic_DNA"/>
</dbReference>
<evidence type="ECO:0000256" key="1">
    <source>
        <dbReference type="ARBA" id="ARBA00023015"/>
    </source>
</evidence>
<dbReference type="PANTHER" id="PTHR33154">
    <property type="entry name" value="TRANSCRIPTIONAL REGULATOR, ARSR FAMILY"/>
    <property type="match status" value="1"/>
</dbReference>
<dbReference type="PROSITE" id="PS50987">
    <property type="entry name" value="HTH_ARSR_2"/>
    <property type="match status" value="1"/>
</dbReference>
<keyword evidence="3" id="KW-0804">Transcription</keyword>
<sequence>MEAAPNPDAYDLLFAALAHPARRRILISLNFAGGTMSAGQIAELFGHAWPTTTRHLQAMEAAGLLRHERVGRTRLYHLDTSKLALGRGWLDWFERDPVHGGPRRSNDLERENHDPGAVSIEHRGRRS</sequence>
<dbReference type="NCBIfam" id="NF033788">
    <property type="entry name" value="HTH_metalloreg"/>
    <property type="match status" value="1"/>
</dbReference>
<accession>A0ABU0IRS3</accession>
<feature type="domain" description="HTH arsR-type" evidence="5">
    <location>
        <begin position="2"/>
        <end position="97"/>
    </location>
</feature>
<dbReference type="GO" id="GO:0003677">
    <property type="term" value="F:DNA binding"/>
    <property type="evidence" value="ECO:0007669"/>
    <property type="project" value="UniProtKB-KW"/>
</dbReference>
<gene>
    <name evidence="6" type="ORF">QO010_002493</name>
</gene>